<feature type="domain" description="C-methyltransferase" evidence="3">
    <location>
        <begin position="569"/>
        <end position="699"/>
    </location>
</feature>
<organism evidence="4 5">
    <name type="scientific">Heterosigma akashiwo virus 01</name>
    <name type="common">HaV01</name>
    <dbReference type="NCBI Taxonomy" id="97195"/>
    <lineage>
        <taxon>Viruses</taxon>
        <taxon>Varidnaviria</taxon>
        <taxon>Bamfordvirae</taxon>
        <taxon>Nucleocytoviricota</taxon>
        <taxon>Megaviricetes</taxon>
        <taxon>Algavirales</taxon>
        <taxon>Phycodnaviridae</taxon>
        <taxon>Raphidovirus</taxon>
        <taxon>Raphidovirus japonicum</taxon>
    </lineage>
</organism>
<dbReference type="Gene3D" id="3.40.50.150">
    <property type="entry name" value="Vaccinia Virus protein VP39"/>
    <property type="match status" value="1"/>
</dbReference>
<dbReference type="Proteomes" id="UP000232488">
    <property type="component" value="Segment"/>
</dbReference>
<dbReference type="Pfam" id="PF08421">
    <property type="entry name" value="Methyltransf_13"/>
    <property type="match status" value="1"/>
</dbReference>
<dbReference type="SUPFAM" id="SSF51735">
    <property type="entry name" value="NAD(P)-binding Rossmann-fold domains"/>
    <property type="match status" value="1"/>
</dbReference>
<dbReference type="GeneID" id="37618603"/>
<dbReference type="Gene3D" id="6.20.50.110">
    <property type="entry name" value="Methyltransferase, zinc-binding domain"/>
    <property type="match status" value="1"/>
</dbReference>
<dbReference type="InterPro" id="IPR029063">
    <property type="entry name" value="SAM-dependent_MTases_sf"/>
</dbReference>
<dbReference type="Pfam" id="PF13489">
    <property type="entry name" value="Methyltransf_23"/>
    <property type="match status" value="1"/>
</dbReference>
<organismHost>
    <name type="scientific">Heterosigma akashiwo</name>
    <name type="common">Chromophytic alga</name>
    <name type="synonym">Heterosigma carterae</name>
    <dbReference type="NCBI Taxonomy" id="2829"/>
</organismHost>
<name>A0A1C9C5J0_HAV01</name>
<dbReference type="InterPro" id="IPR038576">
    <property type="entry name" value="Methyltransf_Zn-bd_dom_put_sf"/>
</dbReference>
<dbReference type="Pfam" id="PF01370">
    <property type="entry name" value="Epimerase"/>
    <property type="match status" value="1"/>
</dbReference>
<dbReference type="Gene3D" id="3.40.50.720">
    <property type="entry name" value="NAD(P)-binding Rossmann-like Domain"/>
    <property type="match status" value="2"/>
</dbReference>
<dbReference type="KEGG" id="vg:37618603"/>
<feature type="domain" description="Methyltransferase putative zinc binding" evidence="2">
    <location>
        <begin position="318"/>
        <end position="376"/>
    </location>
</feature>
<dbReference type="CDD" id="cd08946">
    <property type="entry name" value="SDR_e"/>
    <property type="match status" value="1"/>
</dbReference>
<accession>A0A1C9C5J0</accession>
<dbReference type="InterPro" id="IPR036291">
    <property type="entry name" value="NAD(P)-bd_dom_sf"/>
</dbReference>
<dbReference type="PANTHER" id="PTHR43245:SF23">
    <property type="entry name" value="NAD(P)-BINDING DOMAIN-CONTAINING PROTEIN"/>
    <property type="match status" value="1"/>
</dbReference>
<gene>
    <name evidence="4" type="primary">HaV53_ORF222</name>
</gene>
<feature type="domain" description="NAD-dependent epimerase/dehydratase" evidence="1">
    <location>
        <begin position="6"/>
        <end position="224"/>
    </location>
</feature>
<evidence type="ECO:0000259" key="3">
    <source>
        <dbReference type="Pfam" id="PF08484"/>
    </source>
</evidence>
<reference evidence="4 5" key="1">
    <citation type="submission" date="2016-03" db="EMBL/GenBank/DDBJ databases">
        <title>Genome sequences of a Phycodnavirus, Heterosigma akashiwo virus strain 53.</title>
        <authorList>
            <person name="Ueki S."/>
            <person name="Ogura Y."/>
            <person name="Hayashi T."/>
        </authorList>
    </citation>
    <scope>NUCLEOTIDE SEQUENCE [LARGE SCALE GENOMIC DNA]</scope>
    <source>
        <strain evidence="4">HaV53</strain>
    </source>
</reference>
<evidence type="ECO:0000313" key="5">
    <source>
        <dbReference type="Proteomes" id="UP000232488"/>
    </source>
</evidence>
<dbReference type="SUPFAM" id="SSF53335">
    <property type="entry name" value="S-adenosyl-L-methionine-dependent methyltransferases"/>
    <property type="match status" value="1"/>
</dbReference>
<protein>
    <submittedName>
        <fullName evidence="4">NAD-dependent epimerase/dehydratase</fullName>
    </submittedName>
</protein>
<proteinExistence type="predicted"/>
<evidence type="ECO:0000259" key="2">
    <source>
        <dbReference type="Pfam" id="PF08421"/>
    </source>
</evidence>
<evidence type="ECO:0000313" key="4">
    <source>
        <dbReference type="EMBL" id="AOM63553.1"/>
    </source>
</evidence>
<dbReference type="InterPro" id="IPR001509">
    <property type="entry name" value="Epimerase_deHydtase"/>
</dbReference>
<dbReference type="InterPro" id="IPR013630">
    <property type="entry name" value="Methyltransf_Zn-bd_dom_put"/>
</dbReference>
<dbReference type="InterPro" id="IPR050177">
    <property type="entry name" value="Lipid_A_modif_metabolic_enz"/>
</dbReference>
<dbReference type="Pfam" id="PF08484">
    <property type="entry name" value="Methyltransf_14"/>
    <property type="match status" value="1"/>
</dbReference>
<sequence length="714" mass="82356">MVKKICVIGYGYIGSAIVDYILNESDGSYNLTIIDMVKKVNIPDNVVFWKGDYTMYDYSLFDVIILTAGQASVKSGHDISETMENNVENFTKILKNLDPEQIFIYSSSSSVYGKTDCNIVNEEYSVYHPHNAYDFSKQCIDILAQMNTNACFYGLRYGTVNGFSRCFRKDLIINSMYVSAKRDNIINVYNKDTHRPILDIKDLCAAVYTIMENGTYEQRGLYNLASFNSTVAEIANVVSNKTGAKIEFHDNVSITEGKTNTKSYDFSIDFSKFCSTFNFTFNGTIDSVVDHIQTEFPNIEYFSDGQFNYRDYRIRDCCKVCGSITLKLTMDLGEQPLANSYHDKTEILRKYPLRLFTCKNCFHMQLDCEVYPDILFKNYHYLSGTSGTLKSYFDYFASDTVKLFEEKHDLKALNVLDIACNDGSQLDSFKGMNLFTVGVDHAKNIKRDDHEHHIIQEYFNYDTVSELLSFYNYFDIIIAQNVFARISDIHNFLYNIRRLMNIKSILRIQTSQCNMVHNNEFDTVYHEHLSFFNINSMEKACLMNDMVLTNVTKTDIHGTSYVFDIALFKHETDANIDDLKDCENSLYDINTYDEYSLNCIKYRNELHNALIEQKLSGKKLIGFGSTAKSNTLLNSMNISSDFFTCIIDENKLKQGKYTPGTDILVCSLDDISQEDVQDSIFVILAWNFYEEIKNKLKERFDNCIVMNIYPLFIE</sequence>
<dbReference type="EMBL" id="KX008963">
    <property type="protein sequence ID" value="AOM63553.1"/>
    <property type="molecule type" value="Genomic_DNA"/>
</dbReference>
<dbReference type="RefSeq" id="YP_009507619.1">
    <property type="nucleotide sequence ID" value="NC_038553.1"/>
</dbReference>
<dbReference type="InterPro" id="IPR013691">
    <property type="entry name" value="MeTrfase_14"/>
</dbReference>
<keyword evidence="5" id="KW-1185">Reference proteome</keyword>
<dbReference type="PANTHER" id="PTHR43245">
    <property type="entry name" value="BIFUNCTIONAL POLYMYXIN RESISTANCE PROTEIN ARNA"/>
    <property type="match status" value="1"/>
</dbReference>
<evidence type="ECO:0000259" key="1">
    <source>
        <dbReference type="Pfam" id="PF01370"/>
    </source>
</evidence>